<accession>A0ABT2CNK5</accession>
<dbReference type="EMBL" id="JANUGQ010000020">
    <property type="protein sequence ID" value="MCS0638164.1"/>
    <property type="molecule type" value="Genomic_DNA"/>
</dbReference>
<organism evidence="2 3">
    <name type="scientific">Streptomyces pyxinae</name>
    <dbReference type="NCBI Taxonomy" id="2970734"/>
    <lineage>
        <taxon>Bacteria</taxon>
        <taxon>Bacillati</taxon>
        <taxon>Actinomycetota</taxon>
        <taxon>Actinomycetes</taxon>
        <taxon>Kitasatosporales</taxon>
        <taxon>Streptomycetaceae</taxon>
        <taxon>Streptomyces</taxon>
    </lineage>
</organism>
<comment type="caution">
    <text evidence="2">The sequence shown here is derived from an EMBL/GenBank/DDBJ whole genome shotgun (WGS) entry which is preliminary data.</text>
</comment>
<evidence type="ECO:0000256" key="1">
    <source>
        <dbReference type="SAM" id="Phobius"/>
    </source>
</evidence>
<protein>
    <recommendedName>
        <fullName evidence="4">Integral membrane protein</fullName>
    </recommendedName>
</protein>
<name>A0ABT2CNK5_9ACTN</name>
<feature type="transmembrane region" description="Helical" evidence="1">
    <location>
        <begin position="12"/>
        <end position="34"/>
    </location>
</feature>
<keyword evidence="3" id="KW-1185">Reference proteome</keyword>
<evidence type="ECO:0000313" key="3">
    <source>
        <dbReference type="Proteomes" id="UP001431313"/>
    </source>
</evidence>
<keyword evidence="1" id="KW-1133">Transmembrane helix</keyword>
<proteinExistence type="predicted"/>
<evidence type="ECO:0000313" key="2">
    <source>
        <dbReference type="EMBL" id="MCS0638164.1"/>
    </source>
</evidence>
<reference evidence="2" key="1">
    <citation type="submission" date="2022-08" db="EMBL/GenBank/DDBJ databases">
        <authorList>
            <person name="Somphong A."/>
            <person name="Phongsopitanun W."/>
        </authorList>
    </citation>
    <scope>NUCLEOTIDE SEQUENCE</scope>
    <source>
        <strain evidence="2">LP05-1</strain>
    </source>
</reference>
<sequence>MVANKLLSEVEWAQYVVTFVLAGAYALLIGKVGNQPAFSSRSRR</sequence>
<gene>
    <name evidence="2" type="ORF">NX801_21405</name>
</gene>
<keyword evidence="1" id="KW-0812">Transmembrane</keyword>
<evidence type="ECO:0008006" key="4">
    <source>
        <dbReference type="Google" id="ProtNLM"/>
    </source>
</evidence>
<dbReference type="RefSeq" id="WP_258789436.1">
    <property type="nucleotide sequence ID" value="NZ_JANUGQ010000020.1"/>
</dbReference>
<keyword evidence="1" id="KW-0472">Membrane</keyword>
<dbReference type="Proteomes" id="UP001431313">
    <property type="component" value="Unassembled WGS sequence"/>
</dbReference>